<accession>A0A0Q9YT77</accession>
<sequence length="85" mass="8718">MKRTSIKIGLTLAATAAALFATGCTTLCGESQEALVKCSNVNACKGSSECATPSNSCKGRNSCKSSGWVYMTKSECLANGGSVRD</sequence>
<organism evidence="2">
    <name type="scientific">Candidatus Berkiella cookevillensis</name>
    <dbReference type="NCBI Taxonomy" id="437022"/>
    <lineage>
        <taxon>Bacteria</taxon>
        <taxon>Pseudomonadati</taxon>
        <taxon>Pseudomonadota</taxon>
        <taxon>Gammaproteobacteria</taxon>
        <taxon>Candidatus Berkiellales</taxon>
        <taxon>Candidatus Berkiellaceae</taxon>
        <taxon>Candidatus Berkiella</taxon>
    </lineage>
</organism>
<evidence type="ECO:0008006" key="5">
    <source>
        <dbReference type="Google" id="ProtNLM"/>
    </source>
</evidence>
<comment type="caution">
    <text evidence="2">The sequence shown here is derived from an EMBL/GenBank/DDBJ whole genome shotgun (WGS) entry which is preliminary data.</text>
</comment>
<dbReference type="AlphaFoldDB" id="A0A0Q9YT77"/>
<dbReference type="PROSITE" id="PS51257">
    <property type="entry name" value="PROKAR_LIPOPROTEIN"/>
    <property type="match status" value="1"/>
</dbReference>
<evidence type="ECO:0000313" key="3">
    <source>
        <dbReference type="EMBL" id="MCS5708377.1"/>
    </source>
</evidence>
<reference evidence="3" key="3">
    <citation type="submission" date="2021-06" db="EMBL/GenBank/DDBJ databases">
        <title>Genomic Description and Analysis of Intracellular Bacteria, Candidatus Berkiella cookevillensis and Candidatus Berkiella aquae.</title>
        <authorList>
            <person name="Kidane D.T."/>
            <person name="Mehari Y.T."/>
            <person name="Rice F.C."/>
            <person name="Arivett B.A."/>
            <person name="Farone A.L."/>
            <person name="Berk S.G."/>
            <person name="Farone M.B."/>
        </authorList>
    </citation>
    <scope>NUCLEOTIDE SEQUENCE</scope>
    <source>
        <strain evidence="3">CC99</strain>
    </source>
</reference>
<evidence type="ECO:0000313" key="2">
    <source>
        <dbReference type="EMBL" id="KRG20046.1"/>
    </source>
</evidence>
<keyword evidence="4" id="KW-1185">Reference proteome</keyword>
<protein>
    <recommendedName>
        <fullName evidence="5">Lipoprotein</fullName>
    </recommendedName>
</protein>
<dbReference type="STRING" id="437022.CC99x_00267"/>
<proteinExistence type="predicted"/>
<keyword evidence="1" id="KW-0732">Signal</keyword>
<evidence type="ECO:0000313" key="4">
    <source>
        <dbReference type="Proteomes" id="UP000051494"/>
    </source>
</evidence>
<dbReference type="Proteomes" id="UP000051494">
    <property type="component" value="Unassembled WGS sequence"/>
</dbReference>
<gene>
    <name evidence="2" type="ORF">CC99x_00267</name>
    <name evidence="3" type="ORF">CC99x_005600</name>
</gene>
<dbReference type="OrthoDB" id="5616300at2"/>
<dbReference type="EMBL" id="LKHV01000001">
    <property type="protein sequence ID" value="KRG20046.1"/>
    <property type="molecule type" value="Genomic_DNA"/>
</dbReference>
<dbReference type="EMBL" id="LKHV02000001">
    <property type="protein sequence ID" value="MCS5708377.1"/>
    <property type="molecule type" value="Genomic_DNA"/>
</dbReference>
<dbReference type="RefSeq" id="WP_057622849.1">
    <property type="nucleotide sequence ID" value="NZ_LKHV02000001.1"/>
</dbReference>
<name>A0A0Q9YT77_9GAMM</name>
<reference evidence="2" key="1">
    <citation type="submission" date="2015-09" db="EMBL/GenBank/DDBJ databases">
        <title>Draft Genome Sequences of Two Novel Amoeba-resistant Intranuclear Bacteria, Candidatus Berkiella cookevillensis and Candidatus Berkiella aquae.</title>
        <authorList>
            <person name="Mehari Y.T."/>
            <person name="Arivett B.A."/>
            <person name="Farone A.L."/>
            <person name="Gunderson J.H."/>
            <person name="Farone M.B."/>
        </authorList>
    </citation>
    <scope>NUCLEOTIDE SEQUENCE [LARGE SCALE GENOMIC DNA]</scope>
    <source>
        <strain evidence="2">CC99</strain>
    </source>
</reference>
<feature type="signal peptide" evidence="1">
    <location>
        <begin position="1"/>
        <end position="21"/>
    </location>
</feature>
<feature type="chain" id="PRO_5043129861" description="Lipoprotein" evidence="1">
    <location>
        <begin position="22"/>
        <end position="85"/>
    </location>
</feature>
<evidence type="ECO:0000256" key="1">
    <source>
        <dbReference type="SAM" id="SignalP"/>
    </source>
</evidence>
<reference evidence="3" key="2">
    <citation type="journal article" date="2016" name="Genome Announc.">
        <title>Draft Genome Sequences of Two Novel Amoeba-Resistant Intranuclear Bacteria, 'Candidatus Berkiella cookevillensis' and 'Candidatus Berkiella aquae'.</title>
        <authorList>
            <person name="Mehari Y.T."/>
            <person name="Arivett B.A."/>
            <person name="Farone A.L."/>
            <person name="Gunderson J.H."/>
            <person name="Farone M.B."/>
        </authorList>
    </citation>
    <scope>NUCLEOTIDE SEQUENCE</scope>
    <source>
        <strain evidence="3">CC99</strain>
    </source>
</reference>